<protein>
    <submittedName>
        <fullName evidence="1">Uncharacterized protein</fullName>
    </submittedName>
</protein>
<name>A0A194RR96_PAPMA</name>
<dbReference type="EMBL" id="KQ459700">
    <property type="protein sequence ID" value="KPJ20403.1"/>
    <property type="molecule type" value="Genomic_DNA"/>
</dbReference>
<dbReference type="InParanoid" id="A0A194RR96"/>
<gene>
    <name evidence="1" type="ORF">RR48_06142</name>
</gene>
<dbReference type="Proteomes" id="UP000053240">
    <property type="component" value="Unassembled WGS sequence"/>
</dbReference>
<organism evidence="1 2">
    <name type="scientific">Papilio machaon</name>
    <name type="common">Old World swallowtail butterfly</name>
    <dbReference type="NCBI Taxonomy" id="76193"/>
    <lineage>
        <taxon>Eukaryota</taxon>
        <taxon>Metazoa</taxon>
        <taxon>Ecdysozoa</taxon>
        <taxon>Arthropoda</taxon>
        <taxon>Hexapoda</taxon>
        <taxon>Insecta</taxon>
        <taxon>Pterygota</taxon>
        <taxon>Neoptera</taxon>
        <taxon>Endopterygota</taxon>
        <taxon>Lepidoptera</taxon>
        <taxon>Glossata</taxon>
        <taxon>Ditrysia</taxon>
        <taxon>Papilionoidea</taxon>
        <taxon>Papilionidae</taxon>
        <taxon>Papilioninae</taxon>
        <taxon>Papilio</taxon>
    </lineage>
</organism>
<reference evidence="1 2" key="1">
    <citation type="journal article" date="2015" name="Nat. Commun.">
        <title>Outbred genome sequencing and CRISPR/Cas9 gene editing in butterflies.</title>
        <authorList>
            <person name="Li X."/>
            <person name="Fan D."/>
            <person name="Zhang W."/>
            <person name="Liu G."/>
            <person name="Zhang L."/>
            <person name="Zhao L."/>
            <person name="Fang X."/>
            <person name="Chen L."/>
            <person name="Dong Y."/>
            <person name="Chen Y."/>
            <person name="Ding Y."/>
            <person name="Zhao R."/>
            <person name="Feng M."/>
            <person name="Zhu Y."/>
            <person name="Feng Y."/>
            <person name="Jiang X."/>
            <person name="Zhu D."/>
            <person name="Xiang H."/>
            <person name="Feng X."/>
            <person name="Li S."/>
            <person name="Wang J."/>
            <person name="Zhang G."/>
            <person name="Kronforst M.R."/>
            <person name="Wang W."/>
        </authorList>
    </citation>
    <scope>NUCLEOTIDE SEQUENCE [LARGE SCALE GENOMIC DNA]</scope>
    <source>
        <strain evidence="1">Ya'a_city_454_Pm</strain>
        <tissue evidence="1">Whole body</tissue>
    </source>
</reference>
<evidence type="ECO:0000313" key="1">
    <source>
        <dbReference type="EMBL" id="KPJ20403.1"/>
    </source>
</evidence>
<accession>A0A194RR96</accession>
<keyword evidence="2" id="KW-1185">Reference proteome</keyword>
<evidence type="ECO:0000313" key="2">
    <source>
        <dbReference type="Proteomes" id="UP000053240"/>
    </source>
</evidence>
<dbReference type="AlphaFoldDB" id="A0A194RR96"/>
<sequence>MGFLNAIPDFKEDSSWCLPPASCPDPHGERRINNRRMGTVSPRGQNVCSCLNEIQHKMVDNSTNICFGTRKEEFKQHDFLQLNQASRKRNAVVGAYKLNLIYKTLNERALNKVNREYKERKQTSCFALGCVE</sequence>
<proteinExistence type="predicted"/>